<sequence>MLNHKFLNGAWLLLLVLLCTYLAAADEEPTLIKLVNQQNLDGAGQYNHEIEVDNGIHSLAKGNVNRVEGEYFLLNEKGKPPIRVTYTADATGFHPHIN</sequence>
<feature type="chain" id="PRO_5026931808" evidence="2">
    <location>
        <begin position="26"/>
        <end position="98"/>
    </location>
</feature>
<dbReference type="GO" id="GO:0042302">
    <property type="term" value="F:structural constituent of cuticle"/>
    <property type="evidence" value="ECO:0007669"/>
    <property type="project" value="UniProtKB-UniRule"/>
</dbReference>
<dbReference type="GeneID" id="111593845"/>
<name>A0A6J1L7V4_DROHY</name>
<evidence type="ECO:0000256" key="2">
    <source>
        <dbReference type="SAM" id="SignalP"/>
    </source>
</evidence>
<dbReference type="PROSITE" id="PS51155">
    <property type="entry name" value="CHIT_BIND_RR_2"/>
    <property type="match status" value="1"/>
</dbReference>
<proteinExistence type="predicted"/>
<dbReference type="InterPro" id="IPR000618">
    <property type="entry name" value="Insect_cuticle"/>
</dbReference>
<reference evidence="4" key="1">
    <citation type="submission" date="2025-08" db="UniProtKB">
        <authorList>
            <consortium name="RefSeq"/>
        </authorList>
    </citation>
    <scope>IDENTIFICATION</scope>
    <source>
        <strain evidence="4">15085-1641.00</strain>
        <tissue evidence="4">Whole body</tissue>
    </source>
</reference>
<dbReference type="Pfam" id="PF00379">
    <property type="entry name" value="Chitin_bind_4"/>
    <property type="match status" value="1"/>
</dbReference>
<evidence type="ECO:0000256" key="1">
    <source>
        <dbReference type="PROSITE-ProRule" id="PRU00497"/>
    </source>
</evidence>
<dbReference type="KEGG" id="dhe:111593845"/>
<evidence type="ECO:0000313" key="3">
    <source>
        <dbReference type="Proteomes" id="UP000504633"/>
    </source>
</evidence>
<keyword evidence="1" id="KW-0193">Cuticle</keyword>
<feature type="signal peptide" evidence="2">
    <location>
        <begin position="1"/>
        <end position="25"/>
    </location>
</feature>
<dbReference type="CTD" id="246492"/>
<evidence type="ECO:0000313" key="4">
    <source>
        <dbReference type="RefSeq" id="XP_023162658.2"/>
    </source>
</evidence>
<dbReference type="RefSeq" id="XP_023162658.2">
    <property type="nucleotide sequence ID" value="XM_023306890.2"/>
</dbReference>
<keyword evidence="3" id="KW-1185">Reference proteome</keyword>
<protein>
    <submittedName>
        <fullName evidence="4">Larval cuticle protein 9</fullName>
    </submittedName>
</protein>
<dbReference type="Proteomes" id="UP000504633">
    <property type="component" value="Unplaced"/>
</dbReference>
<dbReference type="OrthoDB" id="6362401at2759"/>
<accession>A0A6J1L7V4</accession>
<dbReference type="AlphaFoldDB" id="A0A6J1L7V4"/>
<organism evidence="3 4">
    <name type="scientific">Drosophila hydei</name>
    <name type="common">Fruit fly</name>
    <dbReference type="NCBI Taxonomy" id="7224"/>
    <lineage>
        <taxon>Eukaryota</taxon>
        <taxon>Metazoa</taxon>
        <taxon>Ecdysozoa</taxon>
        <taxon>Arthropoda</taxon>
        <taxon>Hexapoda</taxon>
        <taxon>Insecta</taxon>
        <taxon>Pterygota</taxon>
        <taxon>Neoptera</taxon>
        <taxon>Endopterygota</taxon>
        <taxon>Diptera</taxon>
        <taxon>Brachycera</taxon>
        <taxon>Muscomorpha</taxon>
        <taxon>Ephydroidea</taxon>
        <taxon>Drosophilidae</taxon>
        <taxon>Drosophila</taxon>
    </lineage>
</organism>
<gene>
    <name evidence="4" type="primary">LOC111593845</name>
</gene>
<dbReference type="OMA" id="GQYKHEI"/>
<keyword evidence="2" id="KW-0732">Signal</keyword>